<evidence type="ECO:0000256" key="4">
    <source>
        <dbReference type="ARBA" id="ARBA00022833"/>
    </source>
</evidence>
<proteinExistence type="predicted"/>
<feature type="compositionally biased region" description="Basic and acidic residues" evidence="6">
    <location>
        <begin position="86"/>
        <end position="101"/>
    </location>
</feature>
<feature type="region of interest" description="Disordered" evidence="6">
    <location>
        <begin position="196"/>
        <end position="247"/>
    </location>
</feature>
<organism evidence="8">
    <name type="scientific">Clastoptera arizonana</name>
    <name type="common">Arizona spittle bug</name>
    <dbReference type="NCBI Taxonomy" id="38151"/>
    <lineage>
        <taxon>Eukaryota</taxon>
        <taxon>Metazoa</taxon>
        <taxon>Ecdysozoa</taxon>
        <taxon>Arthropoda</taxon>
        <taxon>Hexapoda</taxon>
        <taxon>Insecta</taxon>
        <taxon>Pterygota</taxon>
        <taxon>Neoptera</taxon>
        <taxon>Paraneoptera</taxon>
        <taxon>Hemiptera</taxon>
        <taxon>Auchenorrhyncha</taxon>
        <taxon>Cercopoidea</taxon>
        <taxon>Clastopteridae</taxon>
        <taxon>Clastoptera</taxon>
    </lineage>
</organism>
<evidence type="ECO:0000256" key="3">
    <source>
        <dbReference type="ARBA" id="ARBA00022771"/>
    </source>
</evidence>
<sequence length="666" mass="76294">MSVRVRSMARELNTPSPWPKVKKLQIKPVKLNSNSLRQRPDTATLEKPLMLDPALLRKLDMTRTTRERLMTIENLVVTPKKKNKARIKDKPPIAPTRKEMKSNSWEDDSVSDEPKTKKMTRVLNTTFRIKSHARKSLKEVLTLAQDTRPTSTSPVPKKTETLPQPEVTKKTEFVEPEVAVPAPCCACGRKERPERLHAHPKRVIKKKTKDDQENKEQRSVTKPIPMKFRSGKSREKSDAESEPKKETALIRKETFKVERGSRRELPVVEKKEAVSPRSIKAVRSPLRSPECRLMAPKNPVVHSASRRPRTVVCYLCSKEFFTASFPLHEPHCLQKWQRENEELPTHLQMPLPQKPEVPVTSEEWNRYAWETAQAVLVPCQSCGRTFLPTRLEAHQRACTQTRSVKKPSFKPQVQDWDSEREDKSDHSDRIIGPPNVHCHICGRMFTNASINIHEEHCLKRWQQENRVEKSVRKSPPPSPMSSASNSSTQSTPRRRFVICYVCGRQFGSKSIEIHTPQCLKKWHVENEKLPPSQRRQEPQKPEVVYDTGTKVDQPTKISASPTRTYRCVVSVINGGQFASTAITFQLLHTPQKPSIPIIDSQKERKVMKNGFVYDLDTGKVDMEATIEAQWQTHLVQLVPCGKCGRTFNPDRVAVHERCCKGPADKK</sequence>
<feature type="compositionally biased region" description="Low complexity" evidence="6">
    <location>
        <begin position="480"/>
        <end position="490"/>
    </location>
</feature>
<feature type="domain" description="C2HC/C3H-type" evidence="7">
    <location>
        <begin position="375"/>
        <end position="404"/>
    </location>
</feature>
<feature type="region of interest" description="Disordered" evidence="6">
    <location>
        <begin position="82"/>
        <end position="113"/>
    </location>
</feature>
<evidence type="ECO:0000259" key="7">
    <source>
        <dbReference type="PROSITE" id="PS52027"/>
    </source>
</evidence>
<feature type="region of interest" description="Disordered" evidence="6">
    <location>
        <begin position="398"/>
        <end position="430"/>
    </location>
</feature>
<evidence type="ECO:0000256" key="5">
    <source>
        <dbReference type="PROSITE-ProRule" id="PRU01371"/>
    </source>
</evidence>
<dbReference type="PANTHER" id="PTHR13555:SF68">
    <property type="entry name" value="ZINC FINGER PROTEIN 474"/>
    <property type="match status" value="1"/>
</dbReference>
<name>A0A1B6DXH1_9HEMI</name>
<dbReference type="PROSITE" id="PS52027">
    <property type="entry name" value="ZF_C2HC_C3H"/>
    <property type="match status" value="5"/>
</dbReference>
<keyword evidence="4" id="KW-0862">Zinc</keyword>
<feature type="domain" description="C2HC/C3H-type" evidence="7">
    <location>
        <begin position="495"/>
        <end position="524"/>
    </location>
</feature>
<keyword evidence="1" id="KW-0479">Metal-binding</keyword>
<dbReference type="InterPro" id="IPR049899">
    <property type="entry name" value="Znf_C2HC_C3H"/>
</dbReference>
<feature type="region of interest" description="Disordered" evidence="6">
    <location>
        <begin position="466"/>
        <end position="490"/>
    </location>
</feature>
<evidence type="ECO:0000313" key="8">
    <source>
        <dbReference type="EMBL" id="JAS30361.1"/>
    </source>
</evidence>
<evidence type="ECO:0000256" key="2">
    <source>
        <dbReference type="ARBA" id="ARBA00022737"/>
    </source>
</evidence>
<feature type="compositionally biased region" description="Basic residues" evidence="6">
    <location>
        <begin position="198"/>
        <end position="207"/>
    </location>
</feature>
<keyword evidence="3 5" id="KW-0863">Zinc-finger</keyword>
<dbReference type="Pfam" id="PF13913">
    <property type="entry name" value="zf-C2HC_2"/>
    <property type="match status" value="5"/>
</dbReference>
<feature type="domain" description="C2HC/C3H-type" evidence="7">
    <location>
        <begin position="434"/>
        <end position="463"/>
    </location>
</feature>
<protein>
    <recommendedName>
        <fullName evidence="7">C2HC/C3H-type domain-containing protein</fullName>
    </recommendedName>
</protein>
<feature type="domain" description="C2HC/C3H-type" evidence="7">
    <location>
        <begin position="309"/>
        <end position="338"/>
    </location>
</feature>
<reference evidence="8" key="1">
    <citation type="submission" date="2015-12" db="EMBL/GenBank/DDBJ databases">
        <title>De novo transcriptome assembly of four potential Pierce s Disease insect vectors from Arizona vineyards.</title>
        <authorList>
            <person name="Tassone E.E."/>
        </authorList>
    </citation>
    <scope>NUCLEOTIDE SEQUENCE</scope>
</reference>
<dbReference type="Gene3D" id="3.30.160.60">
    <property type="entry name" value="Classic Zinc Finger"/>
    <property type="match status" value="4"/>
</dbReference>
<evidence type="ECO:0000256" key="1">
    <source>
        <dbReference type="ARBA" id="ARBA00022723"/>
    </source>
</evidence>
<dbReference type="GO" id="GO:0008270">
    <property type="term" value="F:zinc ion binding"/>
    <property type="evidence" value="ECO:0007669"/>
    <property type="project" value="UniProtKB-KW"/>
</dbReference>
<dbReference type="InterPro" id="IPR026319">
    <property type="entry name" value="ZC2HC1A/B-like"/>
</dbReference>
<feature type="region of interest" description="Disordered" evidence="6">
    <location>
        <begin position="145"/>
        <end position="164"/>
    </location>
</feature>
<feature type="compositionally biased region" description="Basic and acidic residues" evidence="6">
    <location>
        <begin position="232"/>
        <end position="247"/>
    </location>
</feature>
<keyword evidence="2" id="KW-0677">Repeat</keyword>
<gene>
    <name evidence="8" type="ORF">g.15274</name>
</gene>
<dbReference type="AlphaFoldDB" id="A0A1B6DXH1"/>
<dbReference type="EMBL" id="GEDC01006937">
    <property type="protein sequence ID" value="JAS30361.1"/>
    <property type="molecule type" value="Transcribed_RNA"/>
</dbReference>
<evidence type="ECO:0000256" key="6">
    <source>
        <dbReference type="SAM" id="MobiDB-lite"/>
    </source>
</evidence>
<dbReference type="PANTHER" id="PTHR13555">
    <property type="entry name" value="C2H2 ZINC FINGER CGI-62-RELATED"/>
    <property type="match status" value="1"/>
</dbReference>
<feature type="compositionally biased region" description="Basic and acidic residues" evidence="6">
    <location>
        <begin position="420"/>
        <end position="429"/>
    </location>
</feature>
<feature type="compositionally biased region" description="Basic and acidic residues" evidence="6">
    <location>
        <begin position="208"/>
        <end position="219"/>
    </location>
</feature>
<feature type="compositionally biased region" description="Polar residues" evidence="6">
    <location>
        <begin position="145"/>
        <end position="154"/>
    </location>
</feature>
<accession>A0A1B6DXH1</accession>
<feature type="domain" description="C2HC/C3H-type" evidence="7">
    <location>
        <begin position="636"/>
        <end position="665"/>
    </location>
</feature>